<name>A0ABN1GFV3_9ACTN</name>
<evidence type="ECO:0000256" key="3">
    <source>
        <dbReference type="ARBA" id="ARBA00023012"/>
    </source>
</evidence>
<dbReference type="PANTHER" id="PTHR24421:SF56">
    <property type="entry name" value="OXYGEN SENSOR HISTIDINE KINASE RESPONSE REGULATOR DOST"/>
    <property type="match status" value="1"/>
</dbReference>
<dbReference type="InterPro" id="IPR003018">
    <property type="entry name" value="GAF"/>
</dbReference>
<dbReference type="InterPro" id="IPR001610">
    <property type="entry name" value="PAC"/>
</dbReference>
<dbReference type="PROSITE" id="PS50113">
    <property type="entry name" value="PAC"/>
    <property type="match status" value="2"/>
</dbReference>
<dbReference type="InterPro" id="IPR029016">
    <property type="entry name" value="GAF-like_dom_sf"/>
</dbReference>
<dbReference type="InterPro" id="IPR000014">
    <property type="entry name" value="PAS"/>
</dbReference>
<dbReference type="NCBIfam" id="TIGR00229">
    <property type="entry name" value="sensory_box"/>
    <property type="match status" value="2"/>
</dbReference>
<dbReference type="Gene3D" id="1.20.5.1930">
    <property type="match status" value="1"/>
</dbReference>
<dbReference type="SMART" id="SM00065">
    <property type="entry name" value="GAF"/>
    <property type="match status" value="1"/>
</dbReference>
<dbReference type="Pfam" id="PF13426">
    <property type="entry name" value="PAS_9"/>
    <property type="match status" value="2"/>
</dbReference>
<organism evidence="6 7">
    <name type="scientific">Sporichthya brevicatena</name>
    <dbReference type="NCBI Taxonomy" id="171442"/>
    <lineage>
        <taxon>Bacteria</taxon>
        <taxon>Bacillati</taxon>
        <taxon>Actinomycetota</taxon>
        <taxon>Actinomycetes</taxon>
        <taxon>Sporichthyales</taxon>
        <taxon>Sporichthyaceae</taxon>
        <taxon>Sporichthya</taxon>
    </lineage>
</organism>
<keyword evidence="7" id="KW-1185">Reference proteome</keyword>
<accession>A0ABN1GFV3</accession>
<dbReference type="Proteomes" id="UP001500957">
    <property type="component" value="Unassembled WGS sequence"/>
</dbReference>
<dbReference type="Gene3D" id="3.30.565.10">
    <property type="entry name" value="Histidine kinase-like ATPase, C-terminal domain"/>
    <property type="match status" value="1"/>
</dbReference>
<protein>
    <recommendedName>
        <fullName evidence="8">PAS domain S-box-containing protein</fullName>
    </recommendedName>
</protein>
<keyword evidence="1" id="KW-0808">Transferase</keyword>
<dbReference type="SUPFAM" id="SSF55781">
    <property type="entry name" value="GAF domain-like"/>
    <property type="match status" value="1"/>
</dbReference>
<dbReference type="Pfam" id="PF01590">
    <property type="entry name" value="GAF"/>
    <property type="match status" value="1"/>
</dbReference>
<evidence type="ECO:0000259" key="4">
    <source>
        <dbReference type="PROSITE" id="PS50112"/>
    </source>
</evidence>
<feature type="domain" description="PAC" evidence="5">
    <location>
        <begin position="333"/>
        <end position="385"/>
    </location>
</feature>
<gene>
    <name evidence="6" type="ORF">GCM10009547_10890</name>
</gene>
<sequence length="748" mass="81512">MSDDGELRQRVLRASMDALDGFAVLVYDRDLRVLDTYGGAFVRHGYDPVAMVGRPAAEALLPAVWEPLADRIRRSVDGERFTVDRIAQDDIAVYEVTIGPVELDGEIVGGSLVAREVSELRSAQAGRAQDDELRRQWQLSFEVTKRGIMFTDPHTDVITRVNAAFAADHGGRPEDFAGKPLAEVFSPAARDRVAELADFVNREGYLRYETEHMRLDGSVFPVETEVVAARAEDGRLLYRVAYVDDLTERKAREASERQAVSMFTTALDKAQIGMCLIGLEGQFLRVNEALCRLAGRSEDELLGLTFQELTHPDDLDRDLTLLQETKDGLRTGYEIEKRYLRPDGEVIEARLSVALVRDGEGRPLHLVCQIVDLTEHARLEEQLEASIRIARDLLSDVSEDSLQHIAAEAAAIARADRVLALLPTRDPEHLRVAVAVGADVQDLTGTFVPLTGTISGEVARTGTPRVLGETEATAAAASEVHFAPDGGLGPSMVIPLLGERGSRGVLAVGRDRGRPPFTGVEVELVKAFAQQAAVALELADARELAQHLELLEDRDRIARDLHDHVIQRLFAAGLTLQAMAAGMDEERAERIGRCIEDIDETITQIRSAIYGLRTPLGPTVSSTRERILGVLSDVTPLLPAAPVVQFAGPLDVMPPDDLVDDLVAVLREALTNVARHAQARTVHVLVAAVIDTRTLTVEIVDDGVGLGDSTRRSGLANLRKRAEGRGGTFEVTAPEAGGTRLVWAVPIP</sequence>
<proteinExistence type="predicted"/>
<evidence type="ECO:0000256" key="1">
    <source>
        <dbReference type="ARBA" id="ARBA00022679"/>
    </source>
</evidence>
<keyword evidence="2" id="KW-0418">Kinase</keyword>
<dbReference type="SUPFAM" id="SSF55874">
    <property type="entry name" value="ATPase domain of HSP90 chaperone/DNA topoisomerase II/histidine kinase"/>
    <property type="match status" value="1"/>
</dbReference>
<dbReference type="Gene3D" id="3.30.450.40">
    <property type="match status" value="1"/>
</dbReference>
<evidence type="ECO:0000259" key="5">
    <source>
        <dbReference type="PROSITE" id="PS50113"/>
    </source>
</evidence>
<feature type="domain" description="PAC" evidence="5">
    <location>
        <begin position="206"/>
        <end position="258"/>
    </location>
</feature>
<dbReference type="SUPFAM" id="SSF55785">
    <property type="entry name" value="PYP-like sensor domain (PAS domain)"/>
    <property type="match status" value="3"/>
</dbReference>
<dbReference type="InterPro" id="IPR000700">
    <property type="entry name" value="PAS-assoc_C"/>
</dbReference>
<feature type="domain" description="PAS" evidence="4">
    <location>
        <begin position="259"/>
        <end position="329"/>
    </location>
</feature>
<evidence type="ECO:0000256" key="2">
    <source>
        <dbReference type="ARBA" id="ARBA00022777"/>
    </source>
</evidence>
<evidence type="ECO:0008006" key="8">
    <source>
        <dbReference type="Google" id="ProtNLM"/>
    </source>
</evidence>
<dbReference type="CDD" id="cd16917">
    <property type="entry name" value="HATPase_UhpB-NarQ-NarX-like"/>
    <property type="match status" value="1"/>
</dbReference>
<dbReference type="CDD" id="cd00130">
    <property type="entry name" value="PAS"/>
    <property type="match status" value="2"/>
</dbReference>
<dbReference type="Gene3D" id="3.30.450.20">
    <property type="entry name" value="PAS domain"/>
    <property type="match status" value="3"/>
</dbReference>
<dbReference type="InterPro" id="IPR011712">
    <property type="entry name" value="Sig_transdc_His_kin_sub3_dim/P"/>
</dbReference>
<dbReference type="SMART" id="SM00086">
    <property type="entry name" value="PAC"/>
    <property type="match status" value="2"/>
</dbReference>
<dbReference type="RefSeq" id="WP_344602441.1">
    <property type="nucleotide sequence ID" value="NZ_BAAAHE010000008.1"/>
</dbReference>
<dbReference type="InterPro" id="IPR003594">
    <property type="entry name" value="HATPase_dom"/>
</dbReference>
<reference evidence="6 7" key="1">
    <citation type="journal article" date="2019" name="Int. J. Syst. Evol. Microbiol.">
        <title>The Global Catalogue of Microorganisms (GCM) 10K type strain sequencing project: providing services to taxonomists for standard genome sequencing and annotation.</title>
        <authorList>
            <consortium name="The Broad Institute Genomics Platform"/>
            <consortium name="The Broad Institute Genome Sequencing Center for Infectious Disease"/>
            <person name="Wu L."/>
            <person name="Ma J."/>
        </authorList>
    </citation>
    <scope>NUCLEOTIDE SEQUENCE [LARGE SCALE GENOMIC DNA]</scope>
    <source>
        <strain evidence="6 7">JCM 10671</strain>
    </source>
</reference>
<dbReference type="SMART" id="SM00091">
    <property type="entry name" value="PAS"/>
    <property type="match status" value="2"/>
</dbReference>
<evidence type="ECO:0000313" key="6">
    <source>
        <dbReference type="EMBL" id="GAA0610669.1"/>
    </source>
</evidence>
<dbReference type="Pfam" id="PF08448">
    <property type="entry name" value="PAS_4"/>
    <property type="match status" value="1"/>
</dbReference>
<dbReference type="PANTHER" id="PTHR24421">
    <property type="entry name" value="NITRATE/NITRITE SENSOR PROTEIN NARX-RELATED"/>
    <property type="match status" value="1"/>
</dbReference>
<dbReference type="EMBL" id="BAAAHE010000008">
    <property type="protein sequence ID" value="GAA0610669.1"/>
    <property type="molecule type" value="Genomic_DNA"/>
</dbReference>
<dbReference type="InterPro" id="IPR035965">
    <property type="entry name" value="PAS-like_dom_sf"/>
</dbReference>
<dbReference type="Pfam" id="PF13581">
    <property type="entry name" value="HATPase_c_2"/>
    <property type="match status" value="1"/>
</dbReference>
<dbReference type="Pfam" id="PF07730">
    <property type="entry name" value="HisKA_3"/>
    <property type="match status" value="1"/>
</dbReference>
<keyword evidence="3" id="KW-0902">Two-component regulatory system</keyword>
<dbReference type="InterPro" id="IPR013656">
    <property type="entry name" value="PAS_4"/>
</dbReference>
<dbReference type="InterPro" id="IPR050482">
    <property type="entry name" value="Sensor_HK_TwoCompSys"/>
</dbReference>
<comment type="caution">
    <text evidence="6">The sequence shown here is derived from an EMBL/GenBank/DDBJ whole genome shotgun (WGS) entry which is preliminary data.</text>
</comment>
<dbReference type="PROSITE" id="PS50112">
    <property type="entry name" value="PAS"/>
    <property type="match status" value="1"/>
</dbReference>
<evidence type="ECO:0000313" key="7">
    <source>
        <dbReference type="Proteomes" id="UP001500957"/>
    </source>
</evidence>
<dbReference type="InterPro" id="IPR036890">
    <property type="entry name" value="HATPase_C_sf"/>
</dbReference>